<evidence type="ECO:0000256" key="1">
    <source>
        <dbReference type="SAM" id="Phobius"/>
    </source>
</evidence>
<keyword evidence="1" id="KW-0812">Transmembrane</keyword>
<dbReference type="EMBL" id="CAXLJM020000148">
    <property type="protein sequence ID" value="CAL8142206.1"/>
    <property type="molecule type" value="Genomic_DNA"/>
</dbReference>
<accession>A0ABP1S3F4</accession>
<evidence type="ECO:0000313" key="4">
    <source>
        <dbReference type="Proteomes" id="UP001642540"/>
    </source>
</evidence>
<keyword evidence="1" id="KW-0472">Membrane</keyword>
<protein>
    <submittedName>
        <fullName evidence="3">Uncharacterized protein</fullName>
    </submittedName>
</protein>
<reference evidence="3 4" key="1">
    <citation type="submission" date="2024-08" db="EMBL/GenBank/DDBJ databases">
        <authorList>
            <person name="Cucini C."/>
            <person name="Frati F."/>
        </authorList>
    </citation>
    <scope>NUCLEOTIDE SEQUENCE [LARGE SCALE GENOMIC DNA]</scope>
</reference>
<keyword evidence="1" id="KW-1133">Transmembrane helix</keyword>
<organism evidence="3 4">
    <name type="scientific">Orchesella dallaii</name>
    <dbReference type="NCBI Taxonomy" id="48710"/>
    <lineage>
        <taxon>Eukaryota</taxon>
        <taxon>Metazoa</taxon>
        <taxon>Ecdysozoa</taxon>
        <taxon>Arthropoda</taxon>
        <taxon>Hexapoda</taxon>
        <taxon>Collembola</taxon>
        <taxon>Entomobryomorpha</taxon>
        <taxon>Entomobryoidea</taxon>
        <taxon>Orchesellidae</taxon>
        <taxon>Orchesellinae</taxon>
        <taxon>Orchesella</taxon>
    </lineage>
</organism>
<keyword evidence="4" id="KW-1185">Reference proteome</keyword>
<feature type="transmembrane region" description="Helical" evidence="1">
    <location>
        <begin position="80"/>
        <end position="100"/>
    </location>
</feature>
<gene>
    <name evidence="3" type="ORF">ODALV1_LOCUS28975</name>
</gene>
<proteinExistence type="predicted"/>
<comment type="caution">
    <text evidence="3">The sequence shown here is derived from an EMBL/GenBank/DDBJ whole genome shotgun (WGS) entry which is preliminary data.</text>
</comment>
<evidence type="ECO:0000256" key="2">
    <source>
        <dbReference type="SAM" id="SignalP"/>
    </source>
</evidence>
<name>A0ABP1S3F4_9HEXA</name>
<dbReference type="Proteomes" id="UP001642540">
    <property type="component" value="Unassembled WGS sequence"/>
</dbReference>
<keyword evidence="2" id="KW-0732">Signal</keyword>
<evidence type="ECO:0000313" key="3">
    <source>
        <dbReference type="EMBL" id="CAL8142206.1"/>
    </source>
</evidence>
<feature type="chain" id="PRO_5045509883" evidence="2">
    <location>
        <begin position="22"/>
        <end position="114"/>
    </location>
</feature>
<feature type="signal peptide" evidence="2">
    <location>
        <begin position="1"/>
        <end position="21"/>
    </location>
</feature>
<sequence>MCTDGLLSSLVLICTSSFSKGKYSRKCGYCVIVCGEVENIKYRLYLFMVMKHGPFPFSFVKTLKAIVFEWTKIRLMQSRYIVKAVFVYMVFFCVLGISSWNLPLPFPFHFFRKE</sequence>